<evidence type="ECO:0000256" key="1">
    <source>
        <dbReference type="ARBA" id="ARBA00004123"/>
    </source>
</evidence>
<comment type="subcellular location">
    <subcellularLocation>
        <location evidence="1">Nucleus</location>
    </subcellularLocation>
</comment>
<evidence type="ECO:0000256" key="2">
    <source>
        <dbReference type="ARBA" id="ARBA00009265"/>
    </source>
</evidence>
<dbReference type="InterPro" id="IPR011990">
    <property type="entry name" value="TPR-like_helical_dom_sf"/>
</dbReference>
<dbReference type="STRING" id="299467.A0A443SDJ0"/>
<dbReference type="OrthoDB" id="297219at2759"/>
<protein>
    <submittedName>
        <fullName evidence="5">Protein NRDE2-like protein</fullName>
    </submittedName>
</protein>
<dbReference type="GO" id="GO:0071013">
    <property type="term" value="C:catalytic step 2 spliceosome"/>
    <property type="evidence" value="ECO:0007669"/>
    <property type="project" value="TreeGrafter"/>
</dbReference>
<feature type="compositionally biased region" description="Polar residues" evidence="4">
    <location>
        <begin position="34"/>
        <end position="44"/>
    </location>
</feature>
<dbReference type="AlphaFoldDB" id="A0A443SDJ0"/>
<dbReference type="SMART" id="SM00386">
    <property type="entry name" value="HAT"/>
    <property type="match status" value="2"/>
</dbReference>
<dbReference type="Proteomes" id="UP000288716">
    <property type="component" value="Unassembled WGS sequence"/>
</dbReference>
<evidence type="ECO:0000313" key="5">
    <source>
        <dbReference type="EMBL" id="RWS25571.1"/>
    </source>
</evidence>
<comment type="caution">
    <text evidence="5">The sequence shown here is derived from an EMBL/GenBank/DDBJ whole genome shotgun (WGS) entry which is preliminary data.</text>
</comment>
<feature type="compositionally biased region" description="Basic and acidic residues" evidence="4">
    <location>
        <begin position="45"/>
        <end position="63"/>
    </location>
</feature>
<organism evidence="5 6">
    <name type="scientific">Leptotrombidium deliense</name>
    <dbReference type="NCBI Taxonomy" id="299467"/>
    <lineage>
        <taxon>Eukaryota</taxon>
        <taxon>Metazoa</taxon>
        <taxon>Ecdysozoa</taxon>
        <taxon>Arthropoda</taxon>
        <taxon>Chelicerata</taxon>
        <taxon>Arachnida</taxon>
        <taxon>Acari</taxon>
        <taxon>Acariformes</taxon>
        <taxon>Trombidiformes</taxon>
        <taxon>Prostigmata</taxon>
        <taxon>Anystina</taxon>
        <taxon>Parasitengona</taxon>
        <taxon>Trombiculoidea</taxon>
        <taxon>Trombiculidae</taxon>
        <taxon>Leptotrombidium</taxon>
    </lineage>
</organism>
<name>A0A443SDJ0_9ACAR</name>
<keyword evidence="3" id="KW-0539">Nucleus</keyword>
<accession>A0A443SDJ0</accession>
<sequence length="981" mass="114662">MFSNFDNSESNEEKQQSTLFPIISNSSNSNASNTTHSLQWLTNESYEKKPEEKQFSPESEHKQLSRKRSSKNETGNKRTPSQKPSKEIQISSKHVFLEDTGLPPQHAFRIDSKCDRNNLAFPSLYYLYVANYDKTKTLKSAKLNERVKRIVKPIRFYEDKSLRNESETSEFILGTNSTPFGAFVPLNSIRVSQSNRLYSVYDYATSQYVQGKGIPVAENNREELKFSSLKPCSSVGKGPHNLTRKQFVYNKTQELNKHLKDNPSDIDKWLELISFQEEFFNSHQSDIKDVEKTSEVQILEKKLSIVEKALQHNPKNTILNITRLETLKKIWEPAKVIEEWKKLSFIYPNEPLIWQQYINFLQSNISCFSFQAVVKVYVKCISTYSKMLEGFFQTHKPPANLEDELLKIVLMYCEFLRQCGYSEKAFASWQALIEFNIFKPAVLTDIQPLKEWLQYFEAFWDSGLPRFGEDNALGWAVAANTANFSSCFDSQDLSILEDSIINKHLSRSETWLDLEELRESYHWLPVRTIDDADCDDVDRSIFFDDIESILFRLKSPDSKLKLIEHFFTFLRAADTMTLLPIFFISEIEHFIPQFDTCTKLSKSTEKHEQYKFTVNCFNQAINVYPRNTSLRKHFISFLIKNIEKHTSFEKVKESIEEIVKQDIFRNDLFFWKCFAEIESLNGNFCEAKKLFETTIMTFVDIDRKSEFYSFIISFIKHMLMFSSPNEENKMELANNRVILRTVFGGLLGKSVEEINALHVLKVKRLLQISDGKEDEITMNCVILQALIYYLDLNLDDAMLTFENFLSTSKRGVVERTIFENYSQLLYFDSRKNFKTFSSLRNILHRALTQYPTSHTLLNLFIDVEMKSSLSINIRRIRSLFEKAVSSQDSENSLLLWRLFLKFEVDFGKRETALSVFYRFIQCCPFSKIVYKDGIRYFGANFQDIFDVMNEKEIKVRTPVEEVDLLMESYNGTKLDDQQDVS</sequence>
<dbReference type="InterPro" id="IPR003107">
    <property type="entry name" value="HAT"/>
</dbReference>
<dbReference type="PANTHER" id="PTHR13471">
    <property type="entry name" value="TETRATRICOPEPTIDE-LIKE HELICAL"/>
    <property type="match status" value="1"/>
</dbReference>
<dbReference type="GO" id="GO:1902369">
    <property type="term" value="P:negative regulation of RNA catabolic process"/>
    <property type="evidence" value="ECO:0007669"/>
    <property type="project" value="TreeGrafter"/>
</dbReference>
<comment type="similarity">
    <text evidence="2">Belongs to the NRDE2 family.</text>
</comment>
<reference evidence="5 6" key="1">
    <citation type="journal article" date="2018" name="Gigascience">
        <title>Genomes of trombidid mites reveal novel predicted allergens and laterally-transferred genes associated with secondary metabolism.</title>
        <authorList>
            <person name="Dong X."/>
            <person name="Chaisiri K."/>
            <person name="Xia D."/>
            <person name="Armstrong S.D."/>
            <person name="Fang Y."/>
            <person name="Donnelly M.J."/>
            <person name="Kadowaki T."/>
            <person name="McGarry J.W."/>
            <person name="Darby A.C."/>
            <person name="Makepeace B.L."/>
        </authorList>
    </citation>
    <scope>NUCLEOTIDE SEQUENCE [LARGE SCALE GENOMIC DNA]</scope>
    <source>
        <strain evidence="5">UoL-UT</strain>
    </source>
</reference>
<feature type="compositionally biased region" description="Polar residues" evidence="4">
    <location>
        <begin position="77"/>
        <end position="89"/>
    </location>
</feature>
<dbReference type="SUPFAM" id="SSF48452">
    <property type="entry name" value="TPR-like"/>
    <property type="match status" value="2"/>
</dbReference>
<evidence type="ECO:0000256" key="4">
    <source>
        <dbReference type="SAM" id="MobiDB-lite"/>
    </source>
</evidence>
<keyword evidence="6" id="KW-1185">Reference proteome</keyword>
<dbReference type="PANTHER" id="PTHR13471:SF0">
    <property type="entry name" value="NUCLEAR EXOSOME REGULATOR NRDE2"/>
    <property type="match status" value="1"/>
</dbReference>
<dbReference type="Gene3D" id="1.25.40.10">
    <property type="entry name" value="Tetratricopeptide repeat domain"/>
    <property type="match status" value="2"/>
</dbReference>
<feature type="compositionally biased region" description="Low complexity" evidence="4">
    <location>
        <begin position="24"/>
        <end position="33"/>
    </location>
</feature>
<proteinExistence type="inferred from homology"/>
<evidence type="ECO:0000256" key="3">
    <source>
        <dbReference type="ARBA" id="ARBA00023242"/>
    </source>
</evidence>
<dbReference type="InterPro" id="IPR013633">
    <property type="entry name" value="NRDE-2"/>
</dbReference>
<gene>
    <name evidence="5" type="ORF">B4U80_05938</name>
</gene>
<dbReference type="GO" id="GO:0031048">
    <property type="term" value="P:regulatory ncRNA-mediated heterochromatin formation"/>
    <property type="evidence" value="ECO:0007669"/>
    <property type="project" value="TreeGrafter"/>
</dbReference>
<feature type="region of interest" description="Disordered" evidence="4">
    <location>
        <begin position="1"/>
        <end position="89"/>
    </location>
</feature>
<dbReference type="Pfam" id="PF08424">
    <property type="entry name" value="NRDE-2"/>
    <property type="match status" value="1"/>
</dbReference>
<dbReference type="EMBL" id="NCKV01003561">
    <property type="protein sequence ID" value="RWS25571.1"/>
    <property type="molecule type" value="Genomic_DNA"/>
</dbReference>
<dbReference type="GO" id="GO:0006396">
    <property type="term" value="P:RNA processing"/>
    <property type="evidence" value="ECO:0007669"/>
    <property type="project" value="InterPro"/>
</dbReference>
<dbReference type="VEuPathDB" id="VectorBase:LDEU006469"/>
<evidence type="ECO:0000313" key="6">
    <source>
        <dbReference type="Proteomes" id="UP000288716"/>
    </source>
</evidence>